<proteinExistence type="predicted"/>
<dbReference type="EMBL" id="JACEIO010000007">
    <property type="protein sequence ID" value="MBA4536430.1"/>
    <property type="molecule type" value="Genomic_DNA"/>
</dbReference>
<dbReference type="GO" id="GO:0008235">
    <property type="term" value="F:metalloexopeptidase activity"/>
    <property type="evidence" value="ECO:0007669"/>
    <property type="project" value="TreeGrafter"/>
</dbReference>
<evidence type="ECO:0000259" key="6">
    <source>
        <dbReference type="PROSITE" id="PS50249"/>
    </source>
</evidence>
<feature type="domain" description="MPN" evidence="6">
    <location>
        <begin position="1"/>
        <end position="111"/>
    </location>
</feature>
<organism evidence="8 9">
    <name type="scientific">Bacillus aquiflavi</name>
    <dbReference type="NCBI Taxonomy" id="2672567"/>
    <lineage>
        <taxon>Bacteria</taxon>
        <taxon>Bacillati</taxon>
        <taxon>Bacillota</taxon>
        <taxon>Bacilli</taxon>
        <taxon>Bacillales</taxon>
        <taxon>Bacillaceae</taxon>
        <taxon>Bacillus</taxon>
    </lineage>
</organism>
<evidence type="ECO:0000313" key="7">
    <source>
        <dbReference type="EMBL" id="MBA4536430.1"/>
    </source>
</evidence>
<dbReference type="CDD" id="cd08070">
    <property type="entry name" value="MPN_like"/>
    <property type="match status" value="1"/>
</dbReference>
<gene>
    <name evidence="8" type="ORF">G4D64_04505</name>
    <name evidence="7" type="ORF">H1Z61_04540</name>
</gene>
<name>A0A6B3VU98_9BACI</name>
<evidence type="ECO:0000256" key="3">
    <source>
        <dbReference type="ARBA" id="ARBA00022801"/>
    </source>
</evidence>
<dbReference type="InterPro" id="IPR051929">
    <property type="entry name" value="VirAsm_ModProt"/>
</dbReference>
<comment type="caution">
    <text evidence="8">The sequence shown here is derived from an EMBL/GenBank/DDBJ whole genome shotgun (WGS) entry which is preliminary data.</text>
</comment>
<sequence>MIRHCKNELPYEACGLLSGRKRKLETIWKMDNIEKSAYSFAMDLDQITNTIQLMEKRKESLTGIYHSHPTGLPYPSKEDILNAHYPKAAYFIVSLANQKPIVRCFRIQDKSVYPLLIKVINE</sequence>
<evidence type="ECO:0000256" key="5">
    <source>
        <dbReference type="ARBA" id="ARBA00023049"/>
    </source>
</evidence>
<dbReference type="InterPro" id="IPR028090">
    <property type="entry name" value="JAB_dom_prok"/>
</dbReference>
<dbReference type="Proteomes" id="UP000570010">
    <property type="component" value="Unassembled WGS sequence"/>
</dbReference>
<dbReference type="PANTHER" id="PTHR34858:SF1">
    <property type="entry name" value="CYSO-CYSTEINE PEPTIDASE"/>
    <property type="match status" value="1"/>
</dbReference>
<reference evidence="7 10" key="2">
    <citation type="submission" date="2020-07" db="EMBL/GenBank/DDBJ databases">
        <authorList>
            <person name="Feng H."/>
        </authorList>
    </citation>
    <scope>NUCLEOTIDE SEQUENCE [LARGE SCALE GENOMIC DNA]</scope>
    <source>
        <strain evidence="10">s-12</strain>
        <strain evidence="7">S-12</strain>
    </source>
</reference>
<keyword evidence="3" id="KW-0378">Hydrolase</keyword>
<dbReference type="GO" id="GO:0006508">
    <property type="term" value="P:proteolysis"/>
    <property type="evidence" value="ECO:0007669"/>
    <property type="project" value="UniProtKB-KW"/>
</dbReference>
<evidence type="ECO:0000313" key="10">
    <source>
        <dbReference type="Proteomes" id="UP000570010"/>
    </source>
</evidence>
<dbReference type="InterPro" id="IPR037518">
    <property type="entry name" value="MPN"/>
</dbReference>
<dbReference type="Gene3D" id="3.40.140.10">
    <property type="entry name" value="Cytidine Deaminase, domain 2"/>
    <property type="match status" value="1"/>
</dbReference>
<protein>
    <submittedName>
        <fullName evidence="8">M67 family metallopeptidase</fullName>
    </submittedName>
</protein>
<reference evidence="8 9" key="1">
    <citation type="submission" date="2020-02" db="EMBL/GenBank/DDBJ databases">
        <title>Bacillus aquiflavi sp. nov., isolated from yellow water of strong flavor Chinese baijiu in Yibin region of China.</title>
        <authorList>
            <person name="Xie J."/>
        </authorList>
    </citation>
    <scope>NUCLEOTIDE SEQUENCE [LARGE SCALE GENOMIC DNA]</scope>
    <source>
        <strain evidence="8 9">3H-10</strain>
    </source>
</reference>
<dbReference type="GO" id="GO:0008270">
    <property type="term" value="F:zinc ion binding"/>
    <property type="evidence" value="ECO:0007669"/>
    <property type="project" value="TreeGrafter"/>
</dbReference>
<evidence type="ECO:0000313" key="8">
    <source>
        <dbReference type="EMBL" id="NEY80798.1"/>
    </source>
</evidence>
<accession>A0A6B3VU98</accession>
<evidence type="ECO:0000256" key="1">
    <source>
        <dbReference type="ARBA" id="ARBA00022670"/>
    </source>
</evidence>
<dbReference type="Proteomes" id="UP000472971">
    <property type="component" value="Unassembled WGS sequence"/>
</dbReference>
<keyword evidence="9" id="KW-1185">Reference proteome</keyword>
<evidence type="ECO:0000256" key="4">
    <source>
        <dbReference type="ARBA" id="ARBA00022833"/>
    </source>
</evidence>
<keyword evidence="2" id="KW-0479">Metal-binding</keyword>
<dbReference type="AlphaFoldDB" id="A0A6B3VU98"/>
<evidence type="ECO:0000256" key="2">
    <source>
        <dbReference type="ARBA" id="ARBA00022723"/>
    </source>
</evidence>
<evidence type="ECO:0000313" key="9">
    <source>
        <dbReference type="Proteomes" id="UP000472971"/>
    </source>
</evidence>
<keyword evidence="1" id="KW-0645">Protease</keyword>
<dbReference type="PANTHER" id="PTHR34858">
    <property type="entry name" value="CYSO-CYSTEINE PEPTIDASE"/>
    <property type="match status" value="1"/>
</dbReference>
<dbReference type="EMBL" id="JAAIWN010000007">
    <property type="protein sequence ID" value="NEY80798.1"/>
    <property type="molecule type" value="Genomic_DNA"/>
</dbReference>
<dbReference type="PROSITE" id="PS50249">
    <property type="entry name" value="MPN"/>
    <property type="match status" value="1"/>
</dbReference>
<dbReference type="SUPFAM" id="SSF102712">
    <property type="entry name" value="JAB1/MPN domain"/>
    <property type="match status" value="1"/>
</dbReference>
<keyword evidence="4" id="KW-0862">Zinc</keyword>
<keyword evidence="5" id="KW-0482">Metalloprotease</keyword>
<dbReference type="Pfam" id="PF14464">
    <property type="entry name" value="Prok-JAB"/>
    <property type="match status" value="1"/>
</dbReference>